<dbReference type="Pfam" id="PF01541">
    <property type="entry name" value="GIY-YIG"/>
    <property type="match status" value="1"/>
</dbReference>
<dbReference type="GO" id="GO:0004519">
    <property type="term" value="F:endonuclease activity"/>
    <property type="evidence" value="ECO:0007669"/>
    <property type="project" value="UniProtKB-KW"/>
</dbReference>
<keyword evidence="4" id="KW-0378">Hydrolase</keyword>
<comment type="caution">
    <text evidence="6">The sequence shown here is derived from an EMBL/GenBank/DDBJ whole genome shotgun (WGS) entry which is preliminary data.</text>
</comment>
<comment type="similarity">
    <text evidence="1">To endonucleases of group I introns of fungi and phage.</text>
</comment>
<dbReference type="EMBL" id="DXIE01000007">
    <property type="protein sequence ID" value="HIV61391.1"/>
    <property type="molecule type" value="Genomic_DNA"/>
</dbReference>
<dbReference type="CDD" id="cd10443">
    <property type="entry name" value="GIY-YIG_HE_Tlr8p_PBC-V_like"/>
    <property type="match status" value="1"/>
</dbReference>
<keyword evidence="2" id="KW-0540">Nuclease</keyword>
<dbReference type="SMART" id="SM00465">
    <property type="entry name" value="GIYc"/>
    <property type="match status" value="1"/>
</dbReference>
<dbReference type="InterPro" id="IPR036388">
    <property type="entry name" value="WH-like_DNA-bd_sf"/>
</dbReference>
<evidence type="ECO:0000256" key="4">
    <source>
        <dbReference type="ARBA" id="ARBA00022801"/>
    </source>
</evidence>
<protein>
    <submittedName>
        <fullName evidence="6">GIY-YIG nuclease family protein</fullName>
    </submittedName>
</protein>
<reference evidence="6" key="1">
    <citation type="journal article" date="2021" name="PeerJ">
        <title>Extensive microbial diversity within the chicken gut microbiome revealed by metagenomics and culture.</title>
        <authorList>
            <person name="Gilroy R."/>
            <person name="Ravi A."/>
            <person name="Getino M."/>
            <person name="Pursley I."/>
            <person name="Horton D.L."/>
            <person name="Alikhan N.F."/>
            <person name="Baker D."/>
            <person name="Gharbi K."/>
            <person name="Hall N."/>
            <person name="Watson M."/>
            <person name="Adriaenssens E.M."/>
            <person name="Foster-Nyarko E."/>
            <person name="Jarju S."/>
            <person name="Secka A."/>
            <person name="Antonio M."/>
            <person name="Oren A."/>
            <person name="Chaudhuri R.R."/>
            <person name="La Ragione R."/>
            <person name="Hildebrand F."/>
            <person name="Pallen M.J."/>
        </authorList>
    </citation>
    <scope>NUCLEOTIDE SEQUENCE</scope>
    <source>
        <strain evidence="6">CHK193-4272</strain>
    </source>
</reference>
<evidence type="ECO:0000259" key="5">
    <source>
        <dbReference type="PROSITE" id="PS50164"/>
    </source>
</evidence>
<dbReference type="InterPro" id="IPR035901">
    <property type="entry name" value="GIY-YIG_endonuc_sf"/>
</dbReference>
<proteinExistence type="predicted"/>
<dbReference type="InterPro" id="IPR003611">
    <property type="entry name" value="NUMOD3"/>
</dbReference>
<name>A0A9D1PHV8_9FIRM</name>
<dbReference type="SMART" id="SM00497">
    <property type="entry name" value="IENR1"/>
    <property type="match status" value="1"/>
</dbReference>
<dbReference type="InterPro" id="IPR003647">
    <property type="entry name" value="Intron_nuc_1_rpt"/>
</dbReference>
<evidence type="ECO:0000256" key="2">
    <source>
        <dbReference type="ARBA" id="ARBA00022722"/>
    </source>
</evidence>
<dbReference type="InterPro" id="IPR006350">
    <property type="entry name" value="Intron_endoG1"/>
</dbReference>
<evidence type="ECO:0000313" key="6">
    <source>
        <dbReference type="EMBL" id="HIV61391.1"/>
    </source>
</evidence>
<dbReference type="Pfam" id="PF07460">
    <property type="entry name" value="NUMOD3"/>
    <property type="match status" value="1"/>
</dbReference>
<dbReference type="Pfam" id="PF22083">
    <property type="entry name" value="I-HmuI_NUMOD-like"/>
    <property type="match status" value="1"/>
</dbReference>
<dbReference type="Gene3D" id="1.10.10.10">
    <property type="entry name" value="Winged helix-like DNA-binding domain superfamily/Winged helix DNA-binding domain"/>
    <property type="match status" value="1"/>
</dbReference>
<dbReference type="GO" id="GO:0016787">
    <property type="term" value="F:hydrolase activity"/>
    <property type="evidence" value="ECO:0007669"/>
    <property type="project" value="UniProtKB-KW"/>
</dbReference>
<feature type="domain" description="GIY-YIG" evidence="5">
    <location>
        <begin position="1"/>
        <end position="85"/>
    </location>
</feature>
<evidence type="ECO:0000256" key="3">
    <source>
        <dbReference type="ARBA" id="ARBA00022759"/>
    </source>
</evidence>
<keyword evidence="3" id="KW-0255">Endonuclease</keyword>
<dbReference type="PROSITE" id="PS50164">
    <property type="entry name" value="GIY_YIG"/>
    <property type="match status" value="1"/>
</dbReference>
<dbReference type="AlphaFoldDB" id="A0A9D1PHV8"/>
<accession>A0A9D1PHV8</accession>
<dbReference type="SUPFAM" id="SSF64496">
    <property type="entry name" value="DNA-binding domain of intron-encoded endonucleases"/>
    <property type="match status" value="1"/>
</dbReference>
<sequence length="205" mass="23519">MIIYKATNMLNGKVYIGQTVRTLNERIAEHKRKRNSLLGQAIRKYGDACFSFEIIDEAGDIETLNEKEKYWITFYDCEVPNGYNQCNGGANTAGYHHKDSSKEKMRIAKKEAYRGVGNPFYGKKHSEEAKAKMSQARRGRTLTDEWRTKIGYGLRKKVINLDTGEIFESVKAAAEQYGLKDTHITRVCKGKRKSTGGFRWSHYNE</sequence>
<evidence type="ECO:0000313" key="7">
    <source>
        <dbReference type="Proteomes" id="UP000886808"/>
    </source>
</evidence>
<reference evidence="6" key="2">
    <citation type="submission" date="2021-04" db="EMBL/GenBank/DDBJ databases">
        <authorList>
            <person name="Gilroy R."/>
        </authorList>
    </citation>
    <scope>NUCLEOTIDE SEQUENCE</scope>
    <source>
        <strain evidence="6">CHK193-4272</strain>
    </source>
</reference>
<dbReference type="InterPro" id="IPR054307">
    <property type="entry name" value="I-HmuI_NUMOD-like"/>
</dbReference>
<dbReference type="Gene3D" id="3.40.1440.10">
    <property type="entry name" value="GIY-YIG endonuclease"/>
    <property type="match status" value="1"/>
</dbReference>
<gene>
    <name evidence="6" type="ORF">H9746_00845</name>
</gene>
<evidence type="ECO:0000256" key="1">
    <source>
        <dbReference type="ARBA" id="ARBA00010045"/>
    </source>
</evidence>
<dbReference type="NCBIfam" id="TIGR01453">
    <property type="entry name" value="grpIintron_endo"/>
    <property type="match status" value="1"/>
</dbReference>
<dbReference type="SMART" id="SM00496">
    <property type="entry name" value="IENR2"/>
    <property type="match status" value="2"/>
</dbReference>
<dbReference type="InterPro" id="IPR000305">
    <property type="entry name" value="GIY-YIG_endonuc"/>
</dbReference>
<dbReference type="SUPFAM" id="SSF82771">
    <property type="entry name" value="GIY-YIG endonuclease"/>
    <property type="match status" value="1"/>
</dbReference>
<dbReference type="Proteomes" id="UP000886808">
    <property type="component" value="Unassembled WGS sequence"/>
</dbReference>
<organism evidence="6 7">
    <name type="scientific">Candidatus Butyricicoccus avistercoris</name>
    <dbReference type="NCBI Taxonomy" id="2838518"/>
    <lineage>
        <taxon>Bacteria</taxon>
        <taxon>Bacillati</taxon>
        <taxon>Bacillota</taxon>
        <taxon>Clostridia</taxon>
        <taxon>Eubacteriales</taxon>
        <taxon>Butyricicoccaceae</taxon>
        <taxon>Butyricicoccus</taxon>
    </lineage>
</organism>
<dbReference type="GO" id="GO:0003677">
    <property type="term" value="F:DNA binding"/>
    <property type="evidence" value="ECO:0007669"/>
    <property type="project" value="InterPro"/>
</dbReference>